<dbReference type="InterPro" id="IPR025232">
    <property type="entry name" value="DUF4174"/>
</dbReference>
<name>A0A9X1BBA0_9GAMM</name>
<accession>A0A9X1BBA0</accession>
<organism evidence="3 4">
    <name type="scientific">Thiocapsa imhoffii</name>
    <dbReference type="NCBI Taxonomy" id="382777"/>
    <lineage>
        <taxon>Bacteria</taxon>
        <taxon>Pseudomonadati</taxon>
        <taxon>Pseudomonadota</taxon>
        <taxon>Gammaproteobacteria</taxon>
        <taxon>Chromatiales</taxon>
        <taxon>Chromatiaceae</taxon>
        <taxon>Thiocapsa</taxon>
    </lineage>
</organism>
<dbReference type="EMBL" id="NRSD01000032">
    <property type="protein sequence ID" value="MBK1646713.1"/>
    <property type="molecule type" value="Genomic_DNA"/>
</dbReference>
<feature type="domain" description="DUF4174" evidence="2">
    <location>
        <begin position="56"/>
        <end position="163"/>
    </location>
</feature>
<evidence type="ECO:0000313" key="3">
    <source>
        <dbReference type="EMBL" id="MBK1646713.1"/>
    </source>
</evidence>
<proteinExistence type="predicted"/>
<evidence type="ECO:0000256" key="1">
    <source>
        <dbReference type="ARBA" id="ARBA00022729"/>
    </source>
</evidence>
<reference evidence="3 4" key="1">
    <citation type="journal article" date="2020" name="Microorganisms">
        <title>Osmotic Adaptation and Compatible Solute Biosynthesis of Phototrophic Bacteria as Revealed from Genome Analyses.</title>
        <authorList>
            <person name="Imhoff J.F."/>
            <person name="Rahn T."/>
            <person name="Kunzel S."/>
            <person name="Keller A."/>
            <person name="Neulinger S.C."/>
        </authorList>
    </citation>
    <scope>NUCLEOTIDE SEQUENCE [LARGE SCALE GENOMIC DNA]</scope>
    <source>
        <strain evidence="3 4">DSM 21303</strain>
    </source>
</reference>
<protein>
    <recommendedName>
        <fullName evidence="2">DUF4174 domain-containing protein</fullName>
    </recommendedName>
</protein>
<evidence type="ECO:0000259" key="2">
    <source>
        <dbReference type="Pfam" id="PF13778"/>
    </source>
</evidence>
<gene>
    <name evidence="3" type="ORF">CKO25_19130</name>
</gene>
<dbReference type="AlphaFoldDB" id="A0A9X1BBA0"/>
<dbReference type="Pfam" id="PF13778">
    <property type="entry name" value="DUF4174"/>
    <property type="match status" value="1"/>
</dbReference>
<keyword evidence="1" id="KW-0732">Signal</keyword>
<evidence type="ECO:0000313" key="4">
    <source>
        <dbReference type="Proteomes" id="UP001138802"/>
    </source>
</evidence>
<sequence>MEKLMVSMTPMWITLKLRPVLMNLLTLVLGLSAVSALSVAASAPQDQHPDQTLTELAALRWDYRVILVDARIPDAIARLEAAQAAIDERDILWFALEEGRISTNYPGALAPSLRAELEAKVFSRSDEAVFLIGKDGGLKATATHLDLPALFERIDAMPMRRREMEAATAD</sequence>
<keyword evidence="4" id="KW-1185">Reference proteome</keyword>
<comment type="caution">
    <text evidence="3">The sequence shown here is derived from an EMBL/GenBank/DDBJ whole genome shotgun (WGS) entry which is preliminary data.</text>
</comment>
<dbReference type="Proteomes" id="UP001138802">
    <property type="component" value="Unassembled WGS sequence"/>
</dbReference>